<name>A0A1X6NTS0_PORUM</name>
<evidence type="ECO:0000313" key="3">
    <source>
        <dbReference type="Proteomes" id="UP000218209"/>
    </source>
</evidence>
<dbReference type="Proteomes" id="UP000218209">
    <property type="component" value="Unassembled WGS sequence"/>
</dbReference>
<proteinExistence type="predicted"/>
<keyword evidence="3" id="KW-1185">Reference proteome</keyword>
<evidence type="ECO:0000256" key="1">
    <source>
        <dbReference type="SAM" id="MobiDB-lite"/>
    </source>
</evidence>
<feature type="region of interest" description="Disordered" evidence="1">
    <location>
        <begin position="71"/>
        <end position="93"/>
    </location>
</feature>
<gene>
    <name evidence="2" type="ORF">BU14_0483s0017</name>
</gene>
<protein>
    <submittedName>
        <fullName evidence="2">Uncharacterized protein</fullName>
    </submittedName>
</protein>
<dbReference type="AlphaFoldDB" id="A0A1X6NTS0"/>
<accession>A0A1X6NTS0</accession>
<sequence length="93" mass="10261">MTARLGVVRAVNGLCPAAPFYAWRRVAQRPPPRVSAPHVLFQVLRRPRHWSAAVLWNIACWYEQTEAVGPRLRAGRSTCSPPAGPPARASSPH</sequence>
<evidence type="ECO:0000313" key="2">
    <source>
        <dbReference type="EMBL" id="OSX72004.1"/>
    </source>
</evidence>
<dbReference type="EMBL" id="KV919093">
    <property type="protein sequence ID" value="OSX72004.1"/>
    <property type="molecule type" value="Genomic_DNA"/>
</dbReference>
<organism evidence="2 3">
    <name type="scientific">Porphyra umbilicalis</name>
    <name type="common">Purple laver</name>
    <name type="synonym">Red alga</name>
    <dbReference type="NCBI Taxonomy" id="2786"/>
    <lineage>
        <taxon>Eukaryota</taxon>
        <taxon>Rhodophyta</taxon>
        <taxon>Bangiophyceae</taxon>
        <taxon>Bangiales</taxon>
        <taxon>Bangiaceae</taxon>
        <taxon>Porphyra</taxon>
    </lineage>
</organism>
<reference evidence="2 3" key="1">
    <citation type="submission" date="2017-03" db="EMBL/GenBank/DDBJ databases">
        <title>WGS assembly of Porphyra umbilicalis.</title>
        <authorList>
            <person name="Brawley S.H."/>
            <person name="Blouin N.A."/>
            <person name="Ficko-Blean E."/>
            <person name="Wheeler G.L."/>
            <person name="Lohr M."/>
            <person name="Goodson H.V."/>
            <person name="Jenkins J.W."/>
            <person name="Blaby-Haas C.E."/>
            <person name="Helliwell K.E."/>
            <person name="Chan C."/>
            <person name="Marriage T."/>
            <person name="Bhattacharya D."/>
            <person name="Klein A.S."/>
            <person name="Badis Y."/>
            <person name="Brodie J."/>
            <person name="Cao Y."/>
            <person name="Collen J."/>
            <person name="Dittami S.M."/>
            <person name="Gachon C.M."/>
            <person name="Green B.R."/>
            <person name="Karpowicz S."/>
            <person name="Kim J.W."/>
            <person name="Kudahl U."/>
            <person name="Lin S."/>
            <person name="Michel G."/>
            <person name="Mittag M."/>
            <person name="Olson B.J."/>
            <person name="Pangilinan J."/>
            <person name="Peng Y."/>
            <person name="Qiu H."/>
            <person name="Shu S."/>
            <person name="Singer J.T."/>
            <person name="Smith A.G."/>
            <person name="Sprecher B.N."/>
            <person name="Wagner V."/>
            <person name="Wang W."/>
            <person name="Wang Z.-Y."/>
            <person name="Yan J."/>
            <person name="Yarish C."/>
            <person name="Zoeuner-Riek S."/>
            <person name="Zhuang Y."/>
            <person name="Zou Y."/>
            <person name="Lindquist E.A."/>
            <person name="Grimwood J."/>
            <person name="Barry K."/>
            <person name="Rokhsar D.S."/>
            <person name="Schmutz J."/>
            <person name="Stiller J.W."/>
            <person name="Grossman A.R."/>
            <person name="Prochnik S.E."/>
        </authorList>
    </citation>
    <scope>NUCLEOTIDE SEQUENCE [LARGE SCALE GENOMIC DNA]</scope>
    <source>
        <strain evidence="2">4086291</strain>
    </source>
</reference>